<dbReference type="InterPro" id="IPR003615">
    <property type="entry name" value="HNH_nuc"/>
</dbReference>
<organism evidence="3 4">
    <name type="scientific">Paenibacillus residui</name>
    <dbReference type="NCBI Taxonomy" id="629724"/>
    <lineage>
        <taxon>Bacteria</taxon>
        <taxon>Bacillati</taxon>
        <taxon>Bacillota</taxon>
        <taxon>Bacilli</taxon>
        <taxon>Bacillales</taxon>
        <taxon>Paenibacillaceae</taxon>
        <taxon>Paenibacillus</taxon>
    </lineage>
</organism>
<keyword evidence="3" id="KW-0378">Hydrolase</keyword>
<dbReference type="SMART" id="SM00507">
    <property type="entry name" value="HNHc"/>
    <property type="match status" value="1"/>
</dbReference>
<dbReference type="InterPro" id="IPR002711">
    <property type="entry name" value="HNH"/>
</dbReference>
<dbReference type="CDD" id="cd00085">
    <property type="entry name" value="HNHc"/>
    <property type="match status" value="1"/>
</dbReference>
<name>A0ABW3DEG7_9BACL</name>
<protein>
    <submittedName>
        <fullName evidence="3">HNH endonuclease</fullName>
    </submittedName>
</protein>
<feature type="region of interest" description="Disordered" evidence="1">
    <location>
        <begin position="173"/>
        <end position="192"/>
    </location>
</feature>
<sequence length="360" mass="41343">MTTNEAGEVMVNFKNRTEERRFAKQLMQTYLEDQKNKQNKKRKKFIKEEGIVYLNVVAGDHYFRSIRHIVDREGYLRIIDEDCKIINNRKRSRVNMSRSGARQVSIDGKLKVVVERKIEGRKQPPLKEYYVIGNKRLHISEVNSPSLKSTKLNNNRSLSITVKPKHQKIDKQKINSHSELSSKSINSVARKKVVKTESGADVTTNLGWDHSDNNRQINMPTLDLGSITPQKRHLKLTVPQRSKILVQQLKTLYNDYCQICGTRIDLGEGESMSEVHHIQPLGSHNGPDIAENMIVVCPNDHTLFDRGAITVDLERECVIHINSENLLHGRKLLSKHKINSKFVEYHNTFIYKGTIPSSDS</sequence>
<dbReference type="Proteomes" id="UP001597120">
    <property type="component" value="Unassembled WGS sequence"/>
</dbReference>
<evidence type="ECO:0000313" key="3">
    <source>
        <dbReference type="EMBL" id="MFD0870723.1"/>
    </source>
</evidence>
<keyword evidence="3" id="KW-0255">Endonuclease</keyword>
<evidence type="ECO:0000259" key="2">
    <source>
        <dbReference type="SMART" id="SM00507"/>
    </source>
</evidence>
<dbReference type="EMBL" id="JBHTIU010000055">
    <property type="protein sequence ID" value="MFD0870723.1"/>
    <property type="molecule type" value="Genomic_DNA"/>
</dbReference>
<keyword evidence="4" id="KW-1185">Reference proteome</keyword>
<dbReference type="GO" id="GO:0004519">
    <property type="term" value="F:endonuclease activity"/>
    <property type="evidence" value="ECO:0007669"/>
    <property type="project" value="UniProtKB-KW"/>
</dbReference>
<gene>
    <name evidence="3" type="ORF">ACFQ03_16330</name>
</gene>
<accession>A0ABW3DEG7</accession>
<evidence type="ECO:0000313" key="4">
    <source>
        <dbReference type="Proteomes" id="UP001597120"/>
    </source>
</evidence>
<reference evidence="4" key="1">
    <citation type="journal article" date="2019" name="Int. J. Syst. Evol. Microbiol.">
        <title>The Global Catalogue of Microorganisms (GCM) 10K type strain sequencing project: providing services to taxonomists for standard genome sequencing and annotation.</title>
        <authorList>
            <consortium name="The Broad Institute Genomics Platform"/>
            <consortium name="The Broad Institute Genome Sequencing Center for Infectious Disease"/>
            <person name="Wu L."/>
            <person name="Ma J."/>
        </authorList>
    </citation>
    <scope>NUCLEOTIDE SEQUENCE [LARGE SCALE GENOMIC DNA]</scope>
    <source>
        <strain evidence="4">CCUG 57263</strain>
    </source>
</reference>
<dbReference type="Pfam" id="PF01844">
    <property type="entry name" value="HNH"/>
    <property type="match status" value="1"/>
</dbReference>
<dbReference type="Gene3D" id="1.10.30.50">
    <property type="match status" value="1"/>
</dbReference>
<feature type="compositionally biased region" description="Polar residues" evidence="1">
    <location>
        <begin position="175"/>
        <end position="187"/>
    </location>
</feature>
<dbReference type="RefSeq" id="WP_379289444.1">
    <property type="nucleotide sequence ID" value="NZ_JBHTIU010000055.1"/>
</dbReference>
<feature type="domain" description="HNH nuclease" evidence="2">
    <location>
        <begin position="248"/>
        <end position="302"/>
    </location>
</feature>
<proteinExistence type="predicted"/>
<comment type="caution">
    <text evidence="3">The sequence shown here is derived from an EMBL/GenBank/DDBJ whole genome shotgun (WGS) entry which is preliminary data.</text>
</comment>
<keyword evidence="3" id="KW-0540">Nuclease</keyword>
<evidence type="ECO:0000256" key="1">
    <source>
        <dbReference type="SAM" id="MobiDB-lite"/>
    </source>
</evidence>